<feature type="compositionally biased region" description="Acidic residues" evidence="2">
    <location>
        <begin position="200"/>
        <end position="211"/>
    </location>
</feature>
<keyword evidence="1" id="KW-0694">RNA-binding</keyword>
<accession>A0ABZ1D0B4</accession>
<evidence type="ECO:0000313" key="3">
    <source>
        <dbReference type="EMBL" id="WRT67321.1"/>
    </source>
</evidence>
<evidence type="ECO:0000256" key="2">
    <source>
        <dbReference type="SAM" id="MobiDB-lite"/>
    </source>
</evidence>
<reference evidence="3 4" key="1">
    <citation type="submission" date="2024-01" db="EMBL/GenBank/DDBJ databases">
        <title>Comparative genomics of Cryptococcus and Kwoniella reveals pathogenesis evolution and contrasting modes of karyotype evolution via chromosome fusion or intercentromeric recombination.</title>
        <authorList>
            <person name="Coelho M.A."/>
            <person name="David-Palma M."/>
            <person name="Shea T."/>
            <person name="Bowers K."/>
            <person name="McGinley-Smith S."/>
            <person name="Mohammad A.W."/>
            <person name="Gnirke A."/>
            <person name="Yurkov A.M."/>
            <person name="Nowrousian M."/>
            <person name="Sun S."/>
            <person name="Cuomo C.A."/>
            <person name="Heitman J."/>
        </authorList>
    </citation>
    <scope>NUCLEOTIDE SEQUENCE [LARGE SCALE GENOMIC DNA]</scope>
    <source>
        <strain evidence="3">CBS 11374</strain>
    </source>
</reference>
<proteinExistence type="inferred from homology"/>
<dbReference type="Gene3D" id="3.30.760.10">
    <property type="entry name" value="RNA Cap, Translation Initiation Factor Eif4e"/>
    <property type="match status" value="1"/>
</dbReference>
<organism evidence="3 4">
    <name type="scientific">Kwoniella shivajii</name>
    <dbReference type="NCBI Taxonomy" id="564305"/>
    <lineage>
        <taxon>Eukaryota</taxon>
        <taxon>Fungi</taxon>
        <taxon>Dikarya</taxon>
        <taxon>Basidiomycota</taxon>
        <taxon>Agaricomycotina</taxon>
        <taxon>Tremellomycetes</taxon>
        <taxon>Tremellales</taxon>
        <taxon>Cryptococcaceae</taxon>
        <taxon>Kwoniella</taxon>
    </lineage>
</organism>
<sequence>MSFSSSSSSSSSPPDTETPNSPDSPDPISSDTFLSSAYRNLSNDPDKLQRLLSNVSTHAFAEQFPAFQGQWMLTEYNGQIQYIRIDNLGNLATVASPTSTKKAEGIRGRLKSHYPSSFTKHRLIAGKETEEHSQTVTDTRDIDRVTASIEEINVSTSGKKKKRNKKRKGKKIVNLMEEAISLAEKEDKHKEEEDDRQKDEDEQSEDQEEVEVVLSDQKEELHKSEEVNFSNICTTEQSRATIQSSFSTPSHHHTIGEQLVIEEDSPPHPQIQNNIIYFGDIPTYIVPPDSEEIEEPHDENQNLITELEGEHLVTPTSTTLNKLSYTATPFIPRHIPNMSNLTPPQSPPTQGEDFQCSDSQPQVILTTFNSGERPLTPPSEAEEEVDEKDDSLVFPSNKVQEETIIPSITVDTPTSPSLNIHPLTHSWTLHFSDTSKSRQRKVTVPTPLGTQPNAADYSSHLVTLFNASSLEDLFGAWKALRRAIANSKKRIIELLGDSSLRGGPGLGTFLFPDETNFHFFKAGIKPMWEDKMCQKGGKIMIAGEAQAMDKLFLDAILMLISGDIDDNCPPPPGMDCQICGIVLSRRKLTRMEIWVGGTTVPEQGWINDITTFIEDKFQGFKVYGYKSFGKH</sequence>
<dbReference type="SUPFAM" id="SSF55418">
    <property type="entry name" value="eIF4e-like"/>
    <property type="match status" value="1"/>
</dbReference>
<gene>
    <name evidence="3" type="ORF">IL334_004291</name>
</gene>
<dbReference type="InterPro" id="IPR001040">
    <property type="entry name" value="TIF_eIF_4E"/>
</dbReference>
<dbReference type="PANTHER" id="PTHR11960:SF71">
    <property type="entry name" value="TRANSLATION INITIATION FACTOR 4E"/>
    <property type="match status" value="1"/>
</dbReference>
<feature type="compositionally biased region" description="Acidic residues" evidence="2">
    <location>
        <begin position="380"/>
        <end position="389"/>
    </location>
</feature>
<feature type="compositionally biased region" description="Low complexity" evidence="2">
    <location>
        <begin position="1"/>
        <end position="31"/>
    </location>
</feature>
<protein>
    <recommendedName>
        <fullName evidence="5">Translation initiation factor 4E</fullName>
    </recommendedName>
</protein>
<feature type="region of interest" description="Disordered" evidence="2">
    <location>
        <begin position="1"/>
        <end position="33"/>
    </location>
</feature>
<dbReference type="InterPro" id="IPR023398">
    <property type="entry name" value="TIF_eIF4e-like"/>
</dbReference>
<dbReference type="Pfam" id="PF01652">
    <property type="entry name" value="IF4E"/>
    <property type="match status" value="1"/>
</dbReference>
<dbReference type="EMBL" id="CP141885">
    <property type="protein sequence ID" value="WRT67321.1"/>
    <property type="molecule type" value="Genomic_DNA"/>
</dbReference>
<feature type="region of interest" description="Disordered" evidence="2">
    <location>
        <begin position="368"/>
        <end position="389"/>
    </location>
</feature>
<name>A0ABZ1D0B4_9TREE</name>
<dbReference type="GeneID" id="87956422"/>
<evidence type="ECO:0008006" key="5">
    <source>
        <dbReference type="Google" id="ProtNLM"/>
    </source>
</evidence>
<feature type="compositionally biased region" description="Basic and acidic residues" evidence="2">
    <location>
        <begin position="183"/>
        <end position="199"/>
    </location>
</feature>
<evidence type="ECO:0000256" key="1">
    <source>
        <dbReference type="RuleBase" id="RU004374"/>
    </source>
</evidence>
<dbReference type="PANTHER" id="PTHR11960">
    <property type="entry name" value="EUKARYOTIC TRANSLATION INITIATION FACTOR 4E RELATED"/>
    <property type="match status" value="1"/>
</dbReference>
<evidence type="ECO:0000313" key="4">
    <source>
        <dbReference type="Proteomes" id="UP001329825"/>
    </source>
</evidence>
<keyword evidence="1" id="KW-0648">Protein biosynthesis</keyword>
<keyword evidence="4" id="KW-1185">Reference proteome</keyword>
<feature type="region of interest" description="Disordered" evidence="2">
    <location>
        <begin position="182"/>
        <end position="212"/>
    </location>
</feature>
<dbReference type="RefSeq" id="XP_062792061.1">
    <property type="nucleotide sequence ID" value="XM_062936010.1"/>
</dbReference>
<dbReference type="Proteomes" id="UP001329825">
    <property type="component" value="Chromosome 5"/>
</dbReference>
<comment type="similarity">
    <text evidence="1">Belongs to the eukaryotic initiation factor 4E family.</text>
</comment>
<keyword evidence="1" id="KW-0396">Initiation factor</keyword>